<dbReference type="Gene3D" id="3.40.630.30">
    <property type="match status" value="2"/>
</dbReference>
<dbReference type="PROSITE" id="PS51186">
    <property type="entry name" value="GNAT"/>
    <property type="match status" value="2"/>
</dbReference>
<dbReference type="InterPro" id="IPR052523">
    <property type="entry name" value="Trichothecene_AcTrans"/>
</dbReference>
<proteinExistence type="predicted"/>
<comment type="caution">
    <text evidence="2">The sequence shown here is derived from an EMBL/GenBank/DDBJ whole genome shotgun (WGS) entry which is preliminary data.</text>
</comment>
<dbReference type="Proteomes" id="UP000321518">
    <property type="component" value="Unassembled WGS sequence"/>
</dbReference>
<gene>
    <name evidence="2" type="ORF">Rt10032_c10g4348</name>
</gene>
<dbReference type="GO" id="GO:0016747">
    <property type="term" value="F:acyltransferase activity, transferring groups other than amino-acyl groups"/>
    <property type="evidence" value="ECO:0007669"/>
    <property type="project" value="InterPro"/>
</dbReference>
<dbReference type="AlphaFoldDB" id="A0A511KIY1"/>
<reference evidence="2 3" key="1">
    <citation type="submission" date="2019-07" db="EMBL/GenBank/DDBJ databases">
        <title>Rhodotorula toruloides NBRC10032 genome sequencing.</title>
        <authorList>
            <person name="Shida Y."/>
            <person name="Takaku H."/>
            <person name="Ogasawara W."/>
            <person name="Mori K."/>
        </authorList>
    </citation>
    <scope>NUCLEOTIDE SEQUENCE [LARGE SCALE GENOMIC DNA]</scope>
    <source>
        <strain evidence="2 3">NBRC10032</strain>
    </source>
</reference>
<dbReference type="CDD" id="cd04301">
    <property type="entry name" value="NAT_SF"/>
    <property type="match status" value="2"/>
</dbReference>
<dbReference type="PANTHER" id="PTHR42791">
    <property type="entry name" value="GNAT FAMILY ACETYLTRANSFERASE"/>
    <property type="match status" value="1"/>
</dbReference>
<evidence type="ECO:0000259" key="1">
    <source>
        <dbReference type="PROSITE" id="PS51186"/>
    </source>
</evidence>
<name>A0A511KIY1_RHOTO</name>
<keyword evidence="2" id="KW-0808">Transferase</keyword>
<accession>A0A511KIY1</accession>
<dbReference type="InterPro" id="IPR016181">
    <property type="entry name" value="Acyl_CoA_acyltransferase"/>
</dbReference>
<sequence length="419" mass="46395">MPATVQRVDDSADLPTLASLHQAAFGPYPTHKLLWRDADPEAERCWLAAIFAGTLKKPDEPMFKAVDEEGQMLGFAAWKVKPGKGEERSKEDETFPDLPEGADVELTQKFFGKLDGLRKTYGNEGPHVHLDTLVVLPTAQRKKVGHALLAWGLAEADKLGVPAFLEASEQGVGLYEKFGFVRTQPDLACGPNGAVFVTPMRRPPHPSSQSLKISIHRVTDPADLPTLAPVHREAFSPYTMHKLIWGKVAKEDDNRWMANSLTDSLANPREPIFKAVDERGDVVGFALWKVPPQDREEAKGAEDEKPMKFAAGTDVELAKEFFDKLGLLRKTYGDEGPHVHLNILVVSPKTQRKGVGRALMQWGCDEADRLGVPAWLEASEQGIGLYRKMGFERARQDVYAGPDNAISVTPMRRPPRPRA</sequence>
<dbReference type="SUPFAM" id="SSF55729">
    <property type="entry name" value="Acyl-CoA N-acyltransferases (Nat)"/>
    <property type="match status" value="2"/>
</dbReference>
<evidence type="ECO:0000313" key="3">
    <source>
        <dbReference type="Proteomes" id="UP000321518"/>
    </source>
</evidence>
<dbReference type="PANTHER" id="PTHR42791:SF2">
    <property type="entry name" value="N-ACETYLTRANSFERASE DOMAIN-CONTAINING PROTEIN"/>
    <property type="match status" value="1"/>
</dbReference>
<dbReference type="OrthoDB" id="2533247at2759"/>
<dbReference type="Pfam" id="PF00583">
    <property type="entry name" value="Acetyltransf_1"/>
    <property type="match status" value="2"/>
</dbReference>
<dbReference type="EMBL" id="BJWK01000010">
    <property type="protein sequence ID" value="GEM10331.1"/>
    <property type="molecule type" value="Genomic_DNA"/>
</dbReference>
<organism evidence="2 3">
    <name type="scientific">Rhodotorula toruloides</name>
    <name type="common">Yeast</name>
    <name type="synonym">Rhodosporidium toruloides</name>
    <dbReference type="NCBI Taxonomy" id="5286"/>
    <lineage>
        <taxon>Eukaryota</taxon>
        <taxon>Fungi</taxon>
        <taxon>Dikarya</taxon>
        <taxon>Basidiomycota</taxon>
        <taxon>Pucciniomycotina</taxon>
        <taxon>Microbotryomycetes</taxon>
        <taxon>Sporidiobolales</taxon>
        <taxon>Sporidiobolaceae</taxon>
        <taxon>Rhodotorula</taxon>
    </lineage>
</organism>
<evidence type="ECO:0000313" key="2">
    <source>
        <dbReference type="EMBL" id="GEM10331.1"/>
    </source>
</evidence>
<feature type="domain" description="N-acetyltransferase" evidence="1">
    <location>
        <begin position="213"/>
        <end position="416"/>
    </location>
</feature>
<protein>
    <submittedName>
        <fullName evidence="2">Acetyltransferase GNAT family</fullName>
    </submittedName>
</protein>
<dbReference type="InterPro" id="IPR000182">
    <property type="entry name" value="GNAT_dom"/>
</dbReference>
<feature type="domain" description="N-acetyltransferase" evidence="1">
    <location>
        <begin position="3"/>
        <end position="205"/>
    </location>
</feature>